<evidence type="ECO:0008006" key="3">
    <source>
        <dbReference type="Google" id="ProtNLM"/>
    </source>
</evidence>
<reference evidence="1 2" key="1">
    <citation type="submission" date="2019-06" db="EMBL/GenBank/DDBJ databases">
        <title>Draft genome sequence of [Clostridium] clostridioforme NBRC 113352.</title>
        <authorList>
            <person name="Miura T."/>
            <person name="Furukawa M."/>
            <person name="Shimamura M."/>
            <person name="Ohyama Y."/>
            <person name="Yamazoe A."/>
            <person name="Kawasaki H."/>
        </authorList>
    </citation>
    <scope>NUCLEOTIDE SEQUENCE [LARGE SCALE GENOMIC DNA]</scope>
    <source>
        <strain evidence="1 2">NBRC 113352</strain>
    </source>
</reference>
<evidence type="ECO:0000313" key="2">
    <source>
        <dbReference type="Proteomes" id="UP000315200"/>
    </source>
</evidence>
<dbReference type="EMBL" id="BJLB01000001">
    <property type="protein sequence ID" value="GEA37530.1"/>
    <property type="molecule type" value="Genomic_DNA"/>
</dbReference>
<protein>
    <recommendedName>
        <fullName evidence="3">DUF262 domain-containing protein</fullName>
    </recommendedName>
</protein>
<comment type="caution">
    <text evidence="1">The sequence shown here is derived from an EMBL/GenBank/DDBJ whole genome shotgun (WGS) entry which is preliminary data.</text>
</comment>
<accession>A0A829WJF6</accession>
<dbReference type="Proteomes" id="UP000315200">
    <property type="component" value="Unassembled WGS sequence"/>
</dbReference>
<dbReference type="RefSeq" id="WP_002588600.1">
    <property type="nucleotide sequence ID" value="NZ_BJLB01000001.1"/>
</dbReference>
<gene>
    <name evidence="1" type="ORF">Ccl03g_32430</name>
</gene>
<evidence type="ECO:0000313" key="1">
    <source>
        <dbReference type="EMBL" id="GEA37530.1"/>
    </source>
</evidence>
<name>A0A829WJF6_9FIRM</name>
<sequence>MVEPIREHTYSLSAYLDATREEDIREDQDVQRLSGQWDTSMINELVYTVLTRDYILPIIIGEEDLEGGMTQLWLVDGVQRTSSFILFRFGNYKITSSISEAHKTVEYQVKCVDDQGEFVKDEDGNFVYETKVCNLVGKTFETLPKELQKEFDKYQIKTVIHQHCTMLKISELVRRYNNHKAMNAAQTAFTFVDKYARRIRTITEHKFFTECEGFTEKEKKNGVYERVICETAMTMFHLDDWQKQSKKMGMYLNEHAADEEFDMVNIILDKAFNMGLASYAQIFTAKDAFIWFTLLHRFNSLESRSERFITFIDAFNIELHSKVIDGVSFDEINANRATKDKAVIKRKLVLLEKLMMDFLHIEEPKRENCKIAPEQFIARNVGLNIESVRNDMDFYNQMLDDLEDRTIKDGSKLLNPDNRLSLVALVAYSIEIDIDLDEWMLEYAKNNNTYFIDQQKNFLHMKQDLEKYLNKKGVAA</sequence>
<proteinExistence type="predicted"/>
<dbReference type="AlphaFoldDB" id="A0A829WJF6"/>
<organism evidence="1 2">
    <name type="scientific">Enterocloster clostridioformis</name>
    <dbReference type="NCBI Taxonomy" id="1531"/>
    <lineage>
        <taxon>Bacteria</taxon>
        <taxon>Bacillati</taxon>
        <taxon>Bacillota</taxon>
        <taxon>Clostridia</taxon>
        <taxon>Lachnospirales</taxon>
        <taxon>Lachnospiraceae</taxon>
        <taxon>Enterocloster</taxon>
    </lineage>
</organism>